<protein>
    <submittedName>
        <fullName evidence="3">Uncharacterized protein</fullName>
    </submittedName>
</protein>
<name>A0A6A5TM61_9PLEO</name>
<keyword evidence="1" id="KW-0175">Coiled coil</keyword>
<accession>A0A6A5TM61</accession>
<dbReference type="AlphaFoldDB" id="A0A6A5TM61"/>
<dbReference type="Proteomes" id="UP000800035">
    <property type="component" value="Unassembled WGS sequence"/>
</dbReference>
<evidence type="ECO:0000256" key="2">
    <source>
        <dbReference type="SAM" id="MobiDB-lite"/>
    </source>
</evidence>
<sequence>MIDQFTGPYQERKEEAVSSTCRKIDRLEVEERKIEENFAREVLQMERDLEKLKTDHIREKRRRSEERAGIIRQFAVADHNIREEVGRDLTDHVTRKYFAQLGQSLGYTVQLSPLTSSHDSSRSTQPRSRSPETLDEKSVPANSSPSHTQGRELDGTFSRENIANNTRRFKFRPSSQKLGPNGSPKGRQRFKGQMVGTDHGGSFREKQVDVKGMESQSPIRRINSTPGHDIQGSTARLRNHSTTTEKKFPVTEDSWSDTQHDATATSSLIGPRDQRLSTDVDGEASESISGFINKFFSNKGRGARRTHVTNEQLEQKIKNNHGNFDFSNSALSTARAHFGRKKASPDMIANGSAKATSPSARVPRKSPANRTQQAIPVDHSWPEGSRKPKSSSPGKTIAKSSRRADLSESRNVSRTD</sequence>
<feature type="compositionally biased region" description="Polar residues" evidence="2">
    <location>
        <begin position="214"/>
        <end position="242"/>
    </location>
</feature>
<keyword evidence="4" id="KW-1185">Reference proteome</keyword>
<proteinExistence type="predicted"/>
<organism evidence="3 4">
    <name type="scientific">Byssothecium circinans</name>
    <dbReference type="NCBI Taxonomy" id="147558"/>
    <lineage>
        <taxon>Eukaryota</taxon>
        <taxon>Fungi</taxon>
        <taxon>Dikarya</taxon>
        <taxon>Ascomycota</taxon>
        <taxon>Pezizomycotina</taxon>
        <taxon>Dothideomycetes</taxon>
        <taxon>Pleosporomycetidae</taxon>
        <taxon>Pleosporales</taxon>
        <taxon>Massarineae</taxon>
        <taxon>Massarinaceae</taxon>
        <taxon>Byssothecium</taxon>
    </lineage>
</organism>
<feature type="compositionally biased region" description="Basic and acidic residues" evidence="2">
    <location>
        <begin position="402"/>
        <end position="416"/>
    </location>
</feature>
<feature type="coiled-coil region" evidence="1">
    <location>
        <begin position="35"/>
        <end position="62"/>
    </location>
</feature>
<evidence type="ECO:0000256" key="1">
    <source>
        <dbReference type="SAM" id="Coils"/>
    </source>
</evidence>
<feature type="compositionally biased region" description="Basic and acidic residues" evidence="2">
    <location>
        <begin position="201"/>
        <end position="212"/>
    </location>
</feature>
<feature type="region of interest" description="Disordered" evidence="2">
    <location>
        <begin position="112"/>
        <end position="266"/>
    </location>
</feature>
<reference evidence="3" key="1">
    <citation type="journal article" date="2020" name="Stud. Mycol.">
        <title>101 Dothideomycetes genomes: a test case for predicting lifestyles and emergence of pathogens.</title>
        <authorList>
            <person name="Haridas S."/>
            <person name="Albert R."/>
            <person name="Binder M."/>
            <person name="Bloem J."/>
            <person name="Labutti K."/>
            <person name="Salamov A."/>
            <person name="Andreopoulos B."/>
            <person name="Baker S."/>
            <person name="Barry K."/>
            <person name="Bills G."/>
            <person name="Bluhm B."/>
            <person name="Cannon C."/>
            <person name="Castanera R."/>
            <person name="Culley D."/>
            <person name="Daum C."/>
            <person name="Ezra D."/>
            <person name="Gonzalez J."/>
            <person name="Henrissat B."/>
            <person name="Kuo A."/>
            <person name="Liang C."/>
            <person name="Lipzen A."/>
            <person name="Lutzoni F."/>
            <person name="Magnuson J."/>
            <person name="Mondo S."/>
            <person name="Nolan M."/>
            <person name="Ohm R."/>
            <person name="Pangilinan J."/>
            <person name="Park H.-J."/>
            <person name="Ramirez L."/>
            <person name="Alfaro M."/>
            <person name="Sun H."/>
            <person name="Tritt A."/>
            <person name="Yoshinaga Y."/>
            <person name="Zwiers L.-H."/>
            <person name="Turgeon B."/>
            <person name="Goodwin S."/>
            <person name="Spatafora J."/>
            <person name="Crous P."/>
            <person name="Grigoriev I."/>
        </authorList>
    </citation>
    <scope>NUCLEOTIDE SEQUENCE</scope>
    <source>
        <strain evidence="3">CBS 675.92</strain>
    </source>
</reference>
<evidence type="ECO:0000313" key="3">
    <source>
        <dbReference type="EMBL" id="KAF1952792.1"/>
    </source>
</evidence>
<dbReference type="EMBL" id="ML977008">
    <property type="protein sequence ID" value="KAF1952792.1"/>
    <property type="molecule type" value="Genomic_DNA"/>
</dbReference>
<feature type="compositionally biased region" description="Basic and acidic residues" evidence="2">
    <location>
        <begin position="129"/>
        <end position="138"/>
    </location>
</feature>
<evidence type="ECO:0000313" key="4">
    <source>
        <dbReference type="Proteomes" id="UP000800035"/>
    </source>
</evidence>
<gene>
    <name evidence="3" type="ORF">CC80DRAFT_170200</name>
</gene>
<feature type="region of interest" description="Disordered" evidence="2">
    <location>
        <begin position="337"/>
        <end position="416"/>
    </location>
</feature>